<proteinExistence type="predicted"/>
<dbReference type="EMBL" id="CZBE01000034">
    <property type="protein sequence ID" value="CUQ18961.1"/>
    <property type="molecule type" value="Genomic_DNA"/>
</dbReference>
<protein>
    <submittedName>
        <fullName evidence="1">Uncharacterized protein</fullName>
    </submittedName>
</protein>
<accession>A0A174UE17</accession>
<name>A0A174UE17_9FIRM</name>
<gene>
    <name evidence="1" type="ORF">ERS852551_03471</name>
</gene>
<dbReference type="Proteomes" id="UP000095765">
    <property type="component" value="Unassembled WGS sequence"/>
</dbReference>
<dbReference type="AlphaFoldDB" id="A0A174UE17"/>
<reference evidence="1 2" key="1">
    <citation type="submission" date="2015-09" db="EMBL/GenBank/DDBJ databases">
        <authorList>
            <consortium name="Pathogen Informatics"/>
        </authorList>
    </citation>
    <scope>NUCLEOTIDE SEQUENCE [LARGE SCALE GENOMIC DNA]</scope>
    <source>
        <strain evidence="1 2">2789STDY5834939</strain>
    </source>
</reference>
<evidence type="ECO:0000313" key="2">
    <source>
        <dbReference type="Proteomes" id="UP000095765"/>
    </source>
</evidence>
<organism evidence="1 2">
    <name type="scientific">Anaerotruncus colihominis</name>
    <dbReference type="NCBI Taxonomy" id="169435"/>
    <lineage>
        <taxon>Bacteria</taxon>
        <taxon>Bacillati</taxon>
        <taxon>Bacillota</taxon>
        <taxon>Clostridia</taxon>
        <taxon>Eubacteriales</taxon>
        <taxon>Oscillospiraceae</taxon>
        <taxon>Anaerotruncus</taxon>
    </lineage>
</organism>
<evidence type="ECO:0000313" key="1">
    <source>
        <dbReference type="EMBL" id="CUQ18961.1"/>
    </source>
</evidence>
<sequence>MKQREKTELEIAREHYKMWLEAEEEIALDQSYSIGSQSLTRADLGKVAQRIEYWRNRVAALEKLEKGKGRSRIYKIIPTDGRRGCRM</sequence>
<dbReference type="InterPro" id="IPR046146">
    <property type="entry name" value="DUF6148"/>
</dbReference>
<dbReference type="RefSeq" id="WP_242857807.1">
    <property type="nucleotide sequence ID" value="NZ_CZBE01000034.1"/>
</dbReference>
<dbReference type="Pfam" id="PF19645">
    <property type="entry name" value="DUF6148"/>
    <property type="match status" value="1"/>
</dbReference>